<gene>
    <name evidence="1" type="ORF">Clacol_007886</name>
</gene>
<evidence type="ECO:0008006" key="3">
    <source>
        <dbReference type="Google" id="ProtNLM"/>
    </source>
</evidence>
<dbReference type="Proteomes" id="UP001050691">
    <property type="component" value="Unassembled WGS sequence"/>
</dbReference>
<protein>
    <recommendedName>
        <fullName evidence="3">F-box domain-containing protein</fullName>
    </recommendedName>
</protein>
<comment type="caution">
    <text evidence="1">The sequence shown here is derived from an EMBL/GenBank/DDBJ whole genome shotgun (WGS) entry which is preliminary data.</text>
</comment>
<dbReference type="EMBL" id="BPWL01000009">
    <property type="protein sequence ID" value="GJJ13630.1"/>
    <property type="molecule type" value="Genomic_DNA"/>
</dbReference>
<proteinExistence type="predicted"/>
<keyword evidence="2" id="KW-1185">Reference proteome</keyword>
<evidence type="ECO:0000313" key="2">
    <source>
        <dbReference type="Proteomes" id="UP001050691"/>
    </source>
</evidence>
<organism evidence="1 2">
    <name type="scientific">Clathrus columnatus</name>
    <dbReference type="NCBI Taxonomy" id="1419009"/>
    <lineage>
        <taxon>Eukaryota</taxon>
        <taxon>Fungi</taxon>
        <taxon>Dikarya</taxon>
        <taxon>Basidiomycota</taxon>
        <taxon>Agaricomycotina</taxon>
        <taxon>Agaricomycetes</taxon>
        <taxon>Phallomycetidae</taxon>
        <taxon>Phallales</taxon>
        <taxon>Clathraceae</taxon>
        <taxon>Clathrus</taxon>
    </lineage>
</organism>
<dbReference type="AlphaFoldDB" id="A0AAV5ANY4"/>
<name>A0AAV5ANY4_9AGAM</name>
<accession>A0AAV5ANY4</accession>
<dbReference type="Gene3D" id="3.80.10.10">
    <property type="entry name" value="Ribonuclease Inhibitor"/>
    <property type="match status" value="1"/>
</dbReference>
<evidence type="ECO:0000313" key="1">
    <source>
        <dbReference type="EMBL" id="GJJ13630.1"/>
    </source>
</evidence>
<dbReference type="InterPro" id="IPR032675">
    <property type="entry name" value="LRR_dom_sf"/>
</dbReference>
<dbReference type="SUPFAM" id="SSF81383">
    <property type="entry name" value="F-box domain"/>
    <property type="match status" value="1"/>
</dbReference>
<reference evidence="1" key="1">
    <citation type="submission" date="2021-10" db="EMBL/GenBank/DDBJ databases">
        <title>De novo Genome Assembly of Clathrus columnatus (Basidiomycota, Fungi) Using Illumina and Nanopore Sequence Data.</title>
        <authorList>
            <person name="Ogiso-Tanaka E."/>
            <person name="Itagaki H."/>
            <person name="Hosoya T."/>
            <person name="Hosaka K."/>
        </authorList>
    </citation>
    <scope>NUCLEOTIDE SEQUENCE</scope>
    <source>
        <strain evidence="1">MO-923</strain>
    </source>
</reference>
<dbReference type="InterPro" id="IPR036047">
    <property type="entry name" value="F-box-like_dom_sf"/>
</dbReference>
<sequence>MHPIFKVKEMVDQILSWLPPSSLAATALVNRIWFYSSLPNVWRYVRIVLANEYDFPSLRKVTQLRSDNMEYLFPNLRSLRFDSRLIESPPDLGLLISPTLQNVGLSFFNLPLTFFGSCCDTLATRVKSLQLLQICFDEPLSETAMSIPSFNEVLKSSASTLIHAQLPQAFLTEETLRQLGRCRKLYDLRIGASFELMFDEGWSLSISIFTGSHGALCRKFIDRYTSSFSSLAAIEWRECGDIDVLPSIVTTISKTCPQLEMLTLGESDMDLTEHHLPEIVPWETFRVLLRCLRLTDLSLHCCRVSMTSDDLVELLTSRLYFTRTPWQTLHIYTVEPLSISDFLLFAKYCPYIKTLGIHFDGRSITDNSIKEVRTQTSTRYIPPPELLLPYGISQAQPDHEGPNKLASIISIEFAFSALDPELVDGLVECLFEMCDGVPSIHGWNSEWEAVSSYLWLKAQQRNPPRITFVTWDESMEIIVDPGDIWC</sequence>